<keyword evidence="2" id="KW-1185">Reference proteome</keyword>
<organism evidence="1 2">
    <name type="scientific">Violaceomyces palustris</name>
    <dbReference type="NCBI Taxonomy" id="1673888"/>
    <lineage>
        <taxon>Eukaryota</taxon>
        <taxon>Fungi</taxon>
        <taxon>Dikarya</taxon>
        <taxon>Basidiomycota</taxon>
        <taxon>Ustilaginomycotina</taxon>
        <taxon>Ustilaginomycetes</taxon>
        <taxon>Violaceomycetales</taxon>
        <taxon>Violaceomycetaceae</taxon>
        <taxon>Violaceomyces</taxon>
    </lineage>
</organism>
<dbReference type="Proteomes" id="UP000245626">
    <property type="component" value="Unassembled WGS sequence"/>
</dbReference>
<reference evidence="1 2" key="1">
    <citation type="journal article" date="2018" name="Mol. Biol. Evol.">
        <title>Broad Genomic Sampling Reveals a Smut Pathogenic Ancestry of the Fungal Clade Ustilaginomycotina.</title>
        <authorList>
            <person name="Kijpornyongpan T."/>
            <person name="Mondo S.J."/>
            <person name="Barry K."/>
            <person name="Sandor L."/>
            <person name="Lee J."/>
            <person name="Lipzen A."/>
            <person name="Pangilinan J."/>
            <person name="LaButti K."/>
            <person name="Hainaut M."/>
            <person name="Henrissat B."/>
            <person name="Grigoriev I.V."/>
            <person name="Spatafora J.W."/>
            <person name="Aime M.C."/>
        </authorList>
    </citation>
    <scope>NUCLEOTIDE SEQUENCE [LARGE SCALE GENOMIC DNA]</scope>
    <source>
        <strain evidence="1 2">SA 807</strain>
    </source>
</reference>
<name>A0ACD0NM77_9BASI</name>
<evidence type="ECO:0000313" key="2">
    <source>
        <dbReference type="Proteomes" id="UP000245626"/>
    </source>
</evidence>
<evidence type="ECO:0000313" key="1">
    <source>
        <dbReference type="EMBL" id="PWN46889.1"/>
    </source>
</evidence>
<proteinExistence type="predicted"/>
<sequence>MPRNILALPPKTSPNISNPLTKAIREYISQNYSDTHPDAFSDDLVQLCRLREESSNLPVHITSVHRALAYHAQLAFISNKFPTNLGVSFPWSLSFPPSLPLWTSNVSSTQSYSNKHASASSSESYVSNHLVAHPDLNYESANVLFSLACLYSALGAAETRGDSDSIKRSIAYFQSAAGILSHVRNNLISEIKHLAPPSPDLNPALLDCLREVMLAQAQECFWQKAVLDRLKDKTIAKLAMQVSEFYGSALDFASPGSGSFDRAAASDTSDPLESTRFELPNDWLNHITVKRWHFHAAAHYRMSCEDLGSNRYGDELGRLKLAESSIKKALDSSKRGVSDAIVEDLRSLQQIISTNLQRGTRDNDLIYLEPVTPASNLPNIAPAAMVKPVLPAEVENPIPLLREGPSPALGQPLFSELVPYGVHLAISIYEDRKDSLIREEINQRREELDAIATSTLQSLNLPGSLQALEQPMGVPASLLRKHEEISAEGGLERLTSMMEDVARISKTDSNVLYEAVSILDEEEKEDERARATLFGGEGPSHDVATSGWNRPRSEVAASDLRAKADQLFDTLKRAFESDNIVREKFQEWHDLIGVLSRGREGLDALLKDSNKDSGQRDLLSPVAGGEDGEEDGRKRVVDAKSDDKQLEAIQALRSELESLDDLLDSRTACMAEAGNVASNDDIRPAVLAKADRLTKESMMSSSKGAMTNDHNIQAAQFEELFEEEMKKYEKFRLEMIRSSEEQEERLERIRQKNQAFLEARKFDVSVKRRERCLQELERAYQKYREISSNLVEGLKFYNDLARLLSSFRQEVKDWTRLRRLELDHLVLQLKERRFGGGGGGGGREEEEAGRMIRPKVRNLARSGKPKASSSESDSPRRSTRLNRSVADEGERKARAVAIASHGEEEEEEEEEEEDEVEREFSNVVGGHPPPPPPPQVDLPKIGDMSLSGKANQPHPRPQPQWGAFPGGEIRFG</sequence>
<accession>A0ACD0NM77</accession>
<gene>
    <name evidence="1" type="ORF">IE53DRAFT_390966</name>
</gene>
<protein>
    <submittedName>
        <fullName evidence="1">BRO1-domain-containing protein</fullName>
    </submittedName>
</protein>
<dbReference type="EMBL" id="KZ820649">
    <property type="protein sequence ID" value="PWN46889.1"/>
    <property type="molecule type" value="Genomic_DNA"/>
</dbReference>